<dbReference type="InterPro" id="IPR016163">
    <property type="entry name" value="Ald_DH_C"/>
</dbReference>
<dbReference type="InterPro" id="IPR015590">
    <property type="entry name" value="Aldehyde_DH_dom"/>
</dbReference>
<keyword evidence="4" id="KW-1185">Reference proteome</keyword>
<dbReference type="Pfam" id="PF00171">
    <property type="entry name" value="Aldedh"/>
    <property type="match status" value="1"/>
</dbReference>
<dbReference type="Gene3D" id="3.40.309.10">
    <property type="entry name" value="Aldehyde Dehydrogenase, Chain A, domain 2"/>
    <property type="match status" value="1"/>
</dbReference>
<evidence type="ECO:0000313" key="4">
    <source>
        <dbReference type="Proteomes" id="UP001232584"/>
    </source>
</evidence>
<evidence type="ECO:0000313" key="3">
    <source>
        <dbReference type="EMBL" id="MDQ0557680.1"/>
    </source>
</evidence>
<organism evidence="3 4">
    <name type="scientific">Paraclostridium ghonii</name>
    <dbReference type="NCBI Taxonomy" id="29358"/>
    <lineage>
        <taxon>Bacteria</taxon>
        <taxon>Bacillati</taxon>
        <taxon>Bacillota</taxon>
        <taxon>Clostridia</taxon>
        <taxon>Peptostreptococcales</taxon>
        <taxon>Peptostreptococcaceae</taxon>
        <taxon>Paraclostridium</taxon>
    </lineage>
</organism>
<dbReference type="InterPro" id="IPR016162">
    <property type="entry name" value="Ald_DH_N"/>
</dbReference>
<dbReference type="GO" id="GO:0016491">
    <property type="term" value="F:oxidoreductase activity"/>
    <property type="evidence" value="ECO:0007669"/>
    <property type="project" value="UniProtKB-KW"/>
</dbReference>
<evidence type="ECO:0000259" key="2">
    <source>
        <dbReference type="Pfam" id="PF00171"/>
    </source>
</evidence>
<sequence length="460" mass="50320">MEAKEYIAELVKKSGEAQREYEKFNQEQVDEIVREIGKIVYDRAEELAKMAVEETRMGVYEDKVSKNKGKSKVIWNNLKDKKSIGILEEDTEKALIKVAKPKGVVGAITPCTNPIVTPMCNAMFALKGGNSIIVSPHPRSKKCCKYVVDLFKEAITKLGAPENLIQIIEEPTIELSLELMKAVDVVVATGGMGMVKSAYSSGKPAYGVGAGNVQCIIDRDVNIKEAVAKIVTGRTFDNGIICSGEQSAIIPKELYKETIDAFKANGAFYVEDEETIEKFAKVIFVDGTINGKIVGQSVQFIANLAGVEVPNDTKVIILKARGKGFEDVLCKEKMCPVMISFEYDNFEDAVEIAQSNLEVEGKGHSCAIHSNNKENIKYASTKLTVSRLVVNQPSSTSAGGSLYNGFAPTTTLGCGSWGNNSISENLDYKHLINVSRIGFYNAEAKVPTDEEIWAPEKVWA</sequence>
<dbReference type="Gene3D" id="3.40.605.10">
    <property type="entry name" value="Aldehyde Dehydrogenase, Chain A, domain 1"/>
    <property type="match status" value="1"/>
</dbReference>
<reference evidence="3 4" key="1">
    <citation type="submission" date="2023-07" db="EMBL/GenBank/DDBJ databases">
        <title>Genomic Encyclopedia of Type Strains, Phase IV (KMG-IV): sequencing the most valuable type-strain genomes for metagenomic binning, comparative biology and taxonomic classification.</title>
        <authorList>
            <person name="Goeker M."/>
        </authorList>
    </citation>
    <scope>NUCLEOTIDE SEQUENCE [LARGE SCALE GENOMIC DNA]</scope>
    <source>
        <strain evidence="3 4">DSM 15049</strain>
    </source>
</reference>
<dbReference type="Proteomes" id="UP001232584">
    <property type="component" value="Unassembled WGS sequence"/>
</dbReference>
<keyword evidence="1 3" id="KW-0560">Oxidoreductase</keyword>
<evidence type="ECO:0000256" key="1">
    <source>
        <dbReference type="ARBA" id="ARBA00023002"/>
    </source>
</evidence>
<dbReference type="PANTHER" id="PTHR11699">
    <property type="entry name" value="ALDEHYDE DEHYDROGENASE-RELATED"/>
    <property type="match status" value="1"/>
</dbReference>
<protein>
    <submittedName>
        <fullName evidence="3">Succinate-semialdehyde dehydrogenase</fullName>
        <ecNumber evidence="3">1.2.1.76</ecNumber>
    </submittedName>
</protein>
<dbReference type="SUPFAM" id="SSF53720">
    <property type="entry name" value="ALDH-like"/>
    <property type="match status" value="1"/>
</dbReference>
<feature type="domain" description="Aldehyde dehydrogenase" evidence="2">
    <location>
        <begin position="4"/>
        <end position="264"/>
    </location>
</feature>
<dbReference type="EC" id="1.2.1.76" evidence="3"/>
<gene>
    <name evidence="3" type="ORF">QOZ92_002815</name>
</gene>
<dbReference type="CDD" id="cd07122">
    <property type="entry name" value="ALDH_F20_ACDH"/>
    <property type="match status" value="1"/>
</dbReference>
<accession>A0ABU0N3E2</accession>
<proteinExistence type="predicted"/>
<name>A0ABU0N3E2_9FIRM</name>
<dbReference type="EMBL" id="JAUSWG010000013">
    <property type="protein sequence ID" value="MDQ0557680.1"/>
    <property type="molecule type" value="Genomic_DNA"/>
</dbReference>
<dbReference type="InterPro" id="IPR016161">
    <property type="entry name" value="Ald_DH/histidinol_DH"/>
</dbReference>
<comment type="caution">
    <text evidence="3">The sequence shown here is derived from an EMBL/GenBank/DDBJ whole genome shotgun (WGS) entry which is preliminary data.</text>
</comment>